<feature type="domain" description="DUF4114" evidence="1">
    <location>
        <begin position="292"/>
        <end position="377"/>
    </location>
</feature>
<sequence length="681" mass="74960">MKKLLLLLLITTVYLSVSSCKKDLPGNSAVQEIEDKAAPDGFDYSTTKKVEVNVRLLTRTEQPVKGVLVSIYSPASLTEGTELARVLSDDNGYVKTSVVVPAGLDSLIIDPAYIGLMRNAKAYVTGNSLSAIIGGKTGYSGNIVAENVNRTGVAKTFSARSSANATVYNYKASDFDSNGRPVNRSAVDNIDFSALMTQITATLPERKEVDPKYIKTETPANLNITDLADVWITFLHEGANYKNVLGYYTYPTGHAPQSAAEIDSVHIIFMNASLNGSGGGMLTGDKVKIGRFTPGTTIGFVLLQDAYNNGSVNTGGVKFFTNESLNPEANNNKKRHNVLLHGASQRIFMIGFEDIDRSTGKNSDNDFNDLLFYAQSNPVEAISPKDIPYLDEKVKDTDEDGVPDTMDEYPEDPERAYIRYYPSKDVWGTTAFEDQWPAEGDYDLNDLVVSYRYKFAMSTNNRVVDLTGEYKPLAAGASFQNGFGVQFPLNPSDIKSVTGQAHINNYIKLAGNGVEGGQSKAVIIPFDNYRALFGSSASYINTSLSQSKINGNTVTVYIELNSTLADDFTAEAPFNPFMISNLTRGREIHLVNHKPTDLVNMSLLNTSADNSNQAANRYYITADNRPFALDYFGFFAYPTEKNAIYDAYLHFAEWAKSGGKLYSDWYLDKPGYRKAEYIYTK</sequence>
<dbReference type="RefSeq" id="WP_128768755.1">
    <property type="nucleotide sequence ID" value="NZ_RXOC01000004.1"/>
</dbReference>
<dbReference type="EMBL" id="RXOC01000004">
    <property type="protein sequence ID" value="RXF70449.1"/>
    <property type="molecule type" value="Genomic_DNA"/>
</dbReference>
<evidence type="ECO:0000313" key="4">
    <source>
        <dbReference type="Proteomes" id="UP000290848"/>
    </source>
</evidence>
<feature type="domain" description="DUF4842" evidence="2">
    <location>
        <begin position="461"/>
        <end position="666"/>
    </location>
</feature>
<evidence type="ECO:0000259" key="2">
    <source>
        <dbReference type="Pfam" id="PF16130"/>
    </source>
</evidence>
<gene>
    <name evidence="3" type="ORF">EKH83_07325</name>
</gene>
<dbReference type="AlphaFoldDB" id="A0A4Q0MC43"/>
<dbReference type="InterPro" id="IPR032295">
    <property type="entry name" value="DUF4842"/>
</dbReference>
<organism evidence="3 4">
    <name type="scientific">Arcticibacter tournemirensis</name>
    <dbReference type="NCBI Taxonomy" id="699437"/>
    <lineage>
        <taxon>Bacteria</taxon>
        <taxon>Pseudomonadati</taxon>
        <taxon>Bacteroidota</taxon>
        <taxon>Sphingobacteriia</taxon>
        <taxon>Sphingobacteriales</taxon>
        <taxon>Sphingobacteriaceae</taxon>
        <taxon>Arcticibacter</taxon>
    </lineage>
</organism>
<proteinExistence type="predicted"/>
<accession>A0A4Q0MC43</accession>
<dbReference type="Pfam" id="PF13448">
    <property type="entry name" value="DUF4114"/>
    <property type="match status" value="1"/>
</dbReference>
<dbReference type="InterPro" id="IPR031025">
    <property type="entry name" value="LruC_dom"/>
</dbReference>
<protein>
    <submittedName>
        <fullName evidence="3">LruC domain-containing protein</fullName>
    </submittedName>
</protein>
<dbReference type="Pfam" id="PF16130">
    <property type="entry name" value="DUF4842"/>
    <property type="match status" value="1"/>
</dbReference>
<evidence type="ECO:0000259" key="1">
    <source>
        <dbReference type="Pfam" id="PF13448"/>
    </source>
</evidence>
<dbReference type="InterPro" id="IPR025193">
    <property type="entry name" value="DUF4114"/>
</dbReference>
<name>A0A4Q0MC43_9SPHI</name>
<comment type="caution">
    <text evidence="3">The sequence shown here is derived from an EMBL/GenBank/DDBJ whole genome shotgun (WGS) entry which is preliminary data.</text>
</comment>
<evidence type="ECO:0000313" key="3">
    <source>
        <dbReference type="EMBL" id="RXF70449.1"/>
    </source>
</evidence>
<dbReference type="Proteomes" id="UP000290848">
    <property type="component" value="Unassembled WGS sequence"/>
</dbReference>
<dbReference type="PROSITE" id="PS51257">
    <property type="entry name" value="PROKAR_LIPOPROTEIN"/>
    <property type="match status" value="1"/>
</dbReference>
<reference evidence="3 4" key="1">
    <citation type="submission" date="2018-12" db="EMBL/GenBank/DDBJ databases">
        <title>The Draft Genome Sequence of the Soil Bacterium Pedobacter tournemirensis R1.</title>
        <authorList>
            <person name="He J."/>
        </authorList>
    </citation>
    <scope>NUCLEOTIDE SEQUENCE [LARGE SCALE GENOMIC DNA]</scope>
    <source>
        <strain evidence="3 4">R1</strain>
    </source>
</reference>
<dbReference type="NCBIfam" id="TIGR04456">
    <property type="entry name" value="LruC_dom"/>
    <property type="match status" value="1"/>
</dbReference>